<dbReference type="GO" id="GO:0006167">
    <property type="term" value="P:AMP biosynthetic process"/>
    <property type="evidence" value="ECO:0007669"/>
    <property type="project" value="TreeGrafter"/>
</dbReference>
<dbReference type="InterPro" id="IPR020084">
    <property type="entry name" value="NUDIX_hydrolase_CS"/>
</dbReference>
<feature type="domain" description="Nudix hydrolase" evidence="3">
    <location>
        <begin position="149"/>
        <end position="299"/>
    </location>
</feature>
<dbReference type="CDD" id="cd03673">
    <property type="entry name" value="NUDIX_Ap6A_hydrolase"/>
    <property type="match status" value="1"/>
</dbReference>
<dbReference type="InterPro" id="IPR015797">
    <property type="entry name" value="NUDIX_hydrolase-like_dom_sf"/>
</dbReference>
<keyword evidence="5" id="KW-1185">Reference proteome</keyword>
<dbReference type="PANTHER" id="PTHR21340:SF0">
    <property type="entry name" value="BIS(5'-NUCLEOSYL)-TETRAPHOSPHATASE [ASYMMETRICAL]"/>
    <property type="match status" value="1"/>
</dbReference>
<keyword evidence="1 4" id="KW-0378">Hydrolase</keyword>
<dbReference type="SUPFAM" id="SSF53254">
    <property type="entry name" value="Phosphoglycerate mutase-like"/>
    <property type="match status" value="1"/>
</dbReference>
<sequence length="482" mass="52976">MSRTIEAAGGIVYRIRPYANTPQTPILDSVTLPESNPRIQQHNANASIDGYANATNDNAATSASNTADSDNADDINMLTTHDTDVIDRESAASTGDSSQIADISPTPNTATGLDSEEEHDSNSSETTHPQYSSQYSAQMPTPILRHHNWYQPSDSVEQSLADRIELCVVHRPKYDDWSWPKGKLEPNETHRHAAVREMGEETGVPVVLGPILGAIEYPMDSEGRHVRRSGGKTGKTKHVVYWMARPIDEASNSRRFAALGPVLPADISEIDEVAWVSIRQARKLLSHPLDRDILDLFVDRIEEGAVESECVLMVRHGKAESRKQWAGTDADRPITPKGAAAAYALNRELACFNPTRLVTSPWVRCAQTLQVLSWQTGIPMQFAEALTEDAFDEQPEESWDCFLKEVESALASSETTAICMHRPVIGGMVNHLRDMCVSKAVARQLVPSSPYMPTGTAIALFIVQTPQGPSVVDIQKVTPLVY</sequence>
<evidence type="ECO:0000313" key="5">
    <source>
        <dbReference type="Proteomes" id="UP000029080"/>
    </source>
</evidence>
<dbReference type="Gene3D" id="3.40.50.1240">
    <property type="entry name" value="Phosphoglycerate mutase-like"/>
    <property type="match status" value="1"/>
</dbReference>
<proteinExistence type="predicted"/>
<gene>
    <name evidence="4" type="ORF">BITS_1372</name>
</gene>
<organism evidence="4 5">
    <name type="scientific">Bifidobacterium tsurumiense</name>
    <dbReference type="NCBI Taxonomy" id="356829"/>
    <lineage>
        <taxon>Bacteria</taxon>
        <taxon>Bacillati</taxon>
        <taxon>Actinomycetota</taxon>
        <taxon>Actinomycetes</taxon>
        <taxon>Bifidobacteriales</taxon>
        <taxon>Bifidobacteriaceae</taxon>
        <taxon>Bifidobacterium</taxon>
    </lineage>
</organism>
<feature type="compositionally biased region" description="Low complexity" evidence="2">
    <location>
        <begin position="52"/>
        <end position="69"/>
    </location>
</feature>
<dbReference type="eggNOG" id="COG0494">
    <property type="taxonomic scope" value="Bacteria"/>
</dbReference>
<evidence type="ECO:0000256" key="1">
    <source>
        <dbReference type="ARBA" id="ARBA00022801"/>
    </source>
</evidence>
<dbReference type="Pfam" id="PF00293">
    <property type="entry name" value="NUDIX"/>
    <property type="match status" value="1"/>
</dbReference>
<feature type="compositionally biased region" description="Polar residues" evidence="2">
    <location>
        <begin position="91"/>
        <end position="112"/>
    </location>
</feature>
<accession>A0A087E925</accession>
<dbReference type="InterPro" id="IPR000086">
    <property type="entry name" value="NUDIX_hydrolase_dom"/>
</dbReference>
<reference evidence="4 5" key="1">
    <citation type="submission" date="2014-03" db="EMBL/GenBank/DDBJ databases">
        <title>Genomics of Bifidobacteria.</title>
        <authorList>
            <person name="Ventura M."/>
            <person name="Milani C."/>
            <person name="Lugli G.A."/>
        </authorList>
    </citation>
    <scope>NUCLEOTIDE SEQUENCE [LARGE SCALE GENOMIC DNA]</scope>
    <source>
        <strain evidence="4 5">JCM 13495</strain>
    </source>
</reference>
<feature type="region of interest" description="Disordered" evidence="2">
    <location>
        <begin position="90"/>
        <end position="135"/>
    </location>
</feature>
<evidence type="ECO:0000313" key="4">
    <source>
        <dbReference type="EMBL" id="KFJ04276.1"/>
    </source>
</evidence>
<dbReference type="EC" id="3.6.1.55" evidence="4"/>
<dbReference type="AlphaFoldDB" id="A0A087E925"/>
<protein>
    <submittedName>
        <fullName evidence="4">Nucleoside triphosphate pyrophosphohydrolase</fullName>
        <ecNumber evidence="4">3.6.1.55</ecNumber>
    </submittedName>
</protein>
<feature type="region of interest" description="Disordered" evidence="2">
    <location>
        <begin position="49"/>
        <end position="75"/>
    </location>
</feature>
<dbReference type="Proteomes" id="UP000029080">
    <property type="component" value="Unassembled WGS sequence"/>
</dbReference>
<dbReference type="STRING" id="356829.BITS_1372"/>
<dbReference type="GO" id="GO:0006754">
    <property type="term" value="P:ATP biosynthetic process"/>
    <property type="evidence" value="ECO:0007669"/>
    <property type="project" value="TreeGrafter"/>
</dbReference>
<dbReference type="PANTHER" id="PTHR21340">
    <property type="entry name" value="DIADENOSINE 5,5-P1,P4-TETRAPHOSPHATE PYROPHOSPHOHYDROLASE MUTT"/>
    <property type="match status" value="1"/>
</dbReference>
<dbReference type="Gene3D" id="3.90.79.10">
    <property type="entry name" value="Nucleoside Triphosphate Pyrophosphohydrolase"/>
    <property type="match status" value="1"/>
</dbReference>
<dbReference type="EMBL" id="JGZU01000019">
    <property type="protein sequence ID" value="KFJ04276.1"/>
    <property type="molecule type" value="Genomic_DNA"/>
</dbReference>
<dbReference type="SMART" id="SM00855">
    <property type="entry name" value="PGAM"/>
    <property type="match status" value="1"/>
</dbReference>
<dbReference type="GO" id="GO:0004081">
    <property type="term" value="F:bis(5'-nucleosyl)-tetraphosphatase (asymmetrical) activity"/>
    <property type="evidence" value="ECO:0007669"/>
    <property type="project" value="TreeGrafter"/>
</dbReference>
<dbReference type="GO" id="GO:0035539">
    <property type="term" value="F:8-oxo-7,8-dihydrodeoxyguanosine triphosphate pyrophosphatase activity"/>
    <property type="evidence" value="ECO:0007669"/>
    <property type="project" value="UniProtKB-EC"/>
</dbReference>
<dbReference type="PROSITE" id="PS51462">
    <property type="entry name" value="NUDIX"/>
    <property type="match status" value="1"/>
</dbReference>
<name>A0A087E925_9BIFI</name>
<dbReference type="InterPro" id="IPR029033">
    <property type="entry name" value="His_PPase_superfam"/>
</dbReference>
<dbReference type="Pfam" id="PF00300">
    <property type="entry name" value="His_Phos_1"/>
    <property type="match status" value="1"/>
</dbReference>
<dbReference type="eggNOG" id="COG2062">
    <property type="taxonomic scope" value="Bacteria"/>
</dbReference>
<dbReference type="CDD" id="cd07067">
    <property type="entry name" value="HP_PGM_like"/>
    <property type="match status" value="1"/>
</dbReference>
<evidence type="ECO:0000256" key="2">
    <source>
        <dbReference type="SAM" id="MobiDB-lite"/>
    </source>
</evidence>
<dbReference type="InterPro" id="IPR013078">
    <property type="entry name" value="His_Pase_superF_clade-1"/>
</dbReference>
<evidence type="ECO:0000259" key="3">
    <source>
        <dbReference type="PROSITE" id="PS51462"/>
    </source>
</evidence>
<comment type="caution">
    <text evidence="4">The sequence shown here is derived from an EMBL/GenBank/DDBJ whole genome shotgun (WGS) entry which is preliminary data.</text>
</comment>
<dbReference type="PROSITE" id="PS00893">
    <property type="entry name" value="NUDIX_BOX"/>
    <property type="match status" value="1"/>
</dbReference>
<dbReference type="SUPFAM" id="SSF55811">
    <property type="entry name" value="Nudix"/>
    <property type="match status" value="1"/>
</dbReference>
<dbReference type="InterPro" id="IPR051325">
    <property type="entry name" value="Nudix_hydrolase_domain"/>
</dbReference>